<dbReference type="OrthoDB" id="4481633at2759"/>
<dbReference type="CDD" id="cd12148">
    <property type="entry name" value="fungal_TF_MHR"/>
    <property type="match status" value="1"/>
</dbReference>
<evidence type="ECO:0000313" key="2">
    <source>
        <dbReference type="EMBL" id="OKL60582.1"/>
    </source>
</evidence>
<evidence type="ECO:0000313" key="3">
    <source>
        <dbReference type="Proteomes" id="UP000214365"/>
    </source>
</evidence>
<gene>
    <name evidence="2" type="ORF">UA08_04106</name>
</gene>
<keyword evidence="1" id="KW-0472">Membrane</keyword>
<keyword evidence="1" id="KW-0812">Transmembrane</keyword>
<proteinExistence type="predicted"/>
<sequence>MSSKCATACVMAAIDLTHLVNKTYRTNTADAWWYNGFYVSTAAVVLLISFSDSSMLDPGVMEQARSAWREAMTVLEYLATFRRSASNTLQFLQPAYRQVMVPIDLYQAGVGADANPNFPNNSPGPDTTQIPFFNWDDYLANRGPEFDDLGFLSRLDFPDSLGVDGHDIG</sequence>
<feature type="transmembrane region" description="Helical" evidence="1">
    <location>
        <begin position="31"/>
        <end position="51"/>
    </location>
</feature>
<keyword evidence="1" id="KW-1133">Transmembrane helix</keyword>
<dbReference type="GeneID" id="31003861"/>
<dbReference type="EMBL" id="LFMY01000005">
    <property type="protein sequence ID" value="OKL60582.1"/>
    <property type="molecule type" value="Genomic_DNA"/>
</dbReference>
<dbReference type="STRING" id="1441469.A0A1Q5Q939"/>
<dbReference type="Proteomes" id="UP000214365">
    <property type="component" value="Unassembled WGS sequence"/>
</dbReference>
<reference evidence="2 3" key="1">
    <citation type="submission" date="2015-06" db="EMBL/GenBank/DDBJ databases">
        <title>Talaromyces atroroseus IBT 11181 draft genome.</title>
        <authorList>
            <person name="Rasmussen K.B."/>
            <person name="Rasmussen S."/>
            <person name="Petersen B."/>
            <person name="Sicheritz-Ponten T."/>
            <person name="Mortensen U.H."/>
            <person name="Thrane U."/>
        </authorList>
    </citation>
    <scope>NUCLEOTIDE SEQUENCE [LARGE SCALE GENOMIC DNA]</scope>
    <source>
        <strain evidence="2 3">IBT 11181</strain>
    </source>
</reference>
<keyword evidence="3" id="KW-1185">Reference proteome</keyword>
<dbReference type="RefSeq" id="XP_020120703.1">
    <property type="nucleotide sequence ID" value="XM_020266392.1"/>
</dbReference>
<dbReference type="AlphaFoldDB" id="A0A1Q5Q939"/>
<organism evidence="2 3">
    <name type="scientific">Talaromyces atroroseus</name>
    <dbReference type="NCBI Taxonomy" id="1441469"/>
    <lineage>
        <taxon>Eukaryota</taxon>
        <taxon>Fungi</taxon>
        <taxon>Dikarya</taxon>
        <taxon>Ascomycota</taxon>
        <taxon>Pezizomycotina</taxon>
        <taxon>Eurotiomycetes</taxon>
        <taxon>Eurotiomycetidae</taxon>
        <taxon>Eurotiales</taxon>
        <taxon>Trichocomaceae</taxon>
        <taxon>Talaromyces</taxon>
        <taxon>Talaromyces sect. Trachyspermi</taxon>
    </lineage>
</organism>
<evidence type="ECO:0000256" key="1">
    <source>
        <dbReference type="SAM" id="Phobius"/>
    </source>
</evidence>
<accession>A0A1Q5Q939</accession>
<protein>
    <recommendedName>
        <fullName evidence="4">Transcription factor domain-containing protein</fullName>
    </recommendedName>
</protein>
<name>A0A1Q5Q939_TALAT</name>
<evidence type="ECO:0008006" key="4">
    <source>
        <dbReference type="Google" id="ProtNLM"/>
    </source>
</evidence>
<comment type="caution">
    <text evidence="2">The sequence shown here is derived from an EMBL/GenBank/DDBJ whole genome shotgun (WGS) entry which is preliminary data.</text>
</comment>